<dbReference type="AlphaFoldDB" id="A0A1U7LXM1"/>
<keyword evidence="2" id="KW-1185">Reference proteome</keyword>
<organism evidence="1 2">
    <name type="scientific">Peptoniphilus porci</name>
    <dbReference type="NCBI Taxonomy" id="2652280"/>
    <lineage>
        <taxon>Bacteria</taxon>
        <taxon>Bacillati</taxon>
        <taxon>Bacillota</taxon>
        <taxon>Tissierellia</taxon>
        <taxon>Tissierellales</taxon>
        <taxon>Peptoniphilaceae</taxon>
        <taxon>Peptoniphilus</taxon>
    </lineage>
</organism>
<protein>
    <submittedName>
        <fullName evidence="1">Uncharacterized protein</fullName>
    </submittedName>
</protein>
<reference evidence="1 2" key="1">
    <citation type="journal article" date="2016" name="Appl. Environ. Microbiol.">
        <title>Function and Phylogeny of Bacterial Butyryl Coenzyme A:Acetate Transferases and Their Diversity in the Proximal Colon of Swine.</title>
        <authorList>
            <person name="Trachsel J."/>
            <person name="Bayles D.O."/>
            <person name="Looft T."/>
            <person name="Levine U.Y."/>
            <person name="Allen H.K."/>
        </authorList>
    </citation>
    <scope>NUCLEOTIDE SEQUENCE [LARGE SCALE GENOMIC DNA]</scope>
    <source>
        <strain evidence="1 2">35-6-1</strain>
    </source>
</reference>
<gene>
    <name evidence="1" type="ORF">BIV18_10045</name>
</gene>
<sequence>MKINVMQKVEVDIPKSVQPLFENSNTLLTFLQYEEIRSIRNIIMRIADDYNLNTLVDYRILSESYWLIWAYKNKAFVNSLNYFKMLEELQVMLEKLISKI</sequence>
<dbReference type="EMBL" id="MJIH01000008">
    <property type="protein sequence ID" value="OLR61685.1"/>
    <property type="molecule type" value="Genomic_DNA"/>
</dbReference>
<evidence type="ECO:0000313" key="1">
    <source>
        <dbReference type="EMBL" id="OLR61685.1"/>
    </source>
</evidence>
<dbReference type="STRING" id="1465756.BIV18_10045"/>
<accession>A0A1U7LXM1</accession>
<comment type="caution">
    <text evidence="1">The sequence shown here is derived from an EMBL/GenBank/DDBJ whole genome shotgun (WGS) entry which is preliminary data.</text>
</comment>
<evidence type="ECO:0000313" key="2">
    <source>
        <dbReference type="Proteomes" id="UP000187166"/>
    </source>
</evidence>
<proteinExistence type="predicted"/>
<dbReference type="Proteomes" id="UP000187166">
    <property type="component" value="Unassembled WGS sequence"/>
</dbReference>
<name>A0A1U7LXM1_9FIRM</name>